<dbReference type="Proteomes" id="UP000249239">
    <property type="component" value="Unassembled WGS sequence"/>
</dbReference>
<dbReference type="EC" id="2.7.1.33" evidence="6 16"/>
<dbReference type="HAMAP" id="MF_01274">
    <property type="entry name" value="Pantothen_kinase_3"/>
    <property type="match status" value="1"/>
</dbReference>
<evidence type="ECO:0000256" key="9">
    <source>
        <dbReference type="ARBA" id="ARBA00022741"/>
    </source>
</evidence>
<comment type="pathway">
    <text evidence="4 16">Cofactor biosynthesis; coenzyme A biosynthesis; CoA from (R)-pantothenate: step 1/5.</text>
</comment>
<evidence type="ECO:0000256" key="10">
    <source>
        <dbReference type="ARBA" id="ARBA00022777"/>
    </source>
</evidence>
<evidence type="ECO:0000256" key="4">
    <source>
        <dbReference type="ARBA" id="ARBA00005225"/>
    </source>
</evidence>
<organism evidence="17 18">
    <name type="scientific">Breznakibacter xylanolyticus</name>
    <dbReference type="NCBI Taxonomy" id="990"/>
    <lineage>
        <taxon>Bacteria</taxon>
        <taxon>Pseudomonadati</taxon>
        <taxon>Bacteroidota</taxon>
        <taxon>Bacteroidia</taxon>
        <taxon>Marinilabiliales</taxon>
        <taxon>Marinilabiliaceae</taxon>
        <taxon>Breznakibacter</taxon>
    </lineage>
</organism>
<evidence type="ECO:0000313" key="18">
    <source>
        <dbReference type="Proteomes" id="UP000249239"/>
    </source>
</evidence>
<keyword evidence="10 16" id="KW-0418">Kinase</keyword>
<comment type="cofactor">
    <cofactor evidence="16">
        <name>NH4(+)</name>
        <dbReference type="ChEBI" id="CHEBI:28938"/>
    </cofactor>
    <cofactor evidence="16">
        <name>K(+)</name>
        <dbReference type="ChEBI" id="CHEBI:29103"/>
    </cofactor>
    <text evidence="16">A monovalent cation. Ammonium or potassium.</text>
</comment>
<comment type="subcellular location">
    <subcellularLocation>
        <location evidence="3 16">Cytoplasm</location>
    </subcellularLocation>
</comment>
<comment type="similarity">
    <text evidence="14 16">Belongs to the type III pantothenate kinase family.</text>
</comment>
<dbReference type="EMBL" id="QKZK01000031">
    <property type="protein sequence ID" value="PZX12413.1"/>
    <property type="molecule type" value="Genomic_DNA"/>
</dbReference>
<feature type="binding site" evidence="16">
    <location>
        <position position="119"/>
    </location>
    <ligand>
        <name>ATP</name>
        <dbReference type="ChEBI" id="CHEBI:30616"/>
    </ligand>
</feature>
<dbReference type="AlphaFoldDB" id="A0A2W7MXY9"/>
<protein>
    <recommendedName>
        <fullName evidence="15 16">Type III pantothenate kinase</fullName>
        <ecNumber evidence="6 16">2.7.1.33</ecNumber>
    </recommendedName>
    <alternativeName>
        <fullName evidence="16">PanK-III</fullName>
    </alternativeName>
    <alternativeName>
        <fullName evidence="16">Pantothenic acid kinase</fullName>
    </alternativeName>
</protein>
<dbReference type="GO" id="GO:0004594">
    <property type="term" value="F:pantothenate kinase activity"/>
    <property type="evidence" value="ECO:0007669"/>
    <property type="project" value="UniProtKB-UniRule"/>
</dbReference>
<name>A0A2W7MXY9_9BACT</name>
<feature type="binding site" evidence="16">
    <location>
        <begin position="6"/>
        <end position="13"/>
    </location>
    <ligand>
        <name>ATP</name>
        <dbReference type="ChEBI" id="CHEBI:30616"/>
    </ligand>
</feature>
<dbReference type="Gene3D" id="3.30.420.40">
    <property type="match status" value="1"/>
</dbReference>
<dbReference type="GO" id="GO:0046872">
    <property type="term" value="F:metal ion binding"/>
    <property type="evidence" value="ECO:0007669"/>
    <property type="project" value="UniProtKB-KW"/>
</dbReference>
<dbReference type="CDD" id="cd24015">
    <property type="entry name" value="ASKHA_NBD_PanK-III"/>
    <property type="match status" value="1"/>
</dbReference>
<evidence type="ECO:0000256" key="1">
    <source>
        <dbReference type="ARBA" id="ARBA00001206"/>
    </source>
</evidence>
<dbReference type="PANTHER" id="PTHR34265:SF1">
    <property type="entry name" value="TYPE III PANTOTHENATE KINASE"/>
    <property type="match status" value="1"/>
</dbReference>
<dbReference type="GO" id="GO:0005524">
    <property type="term" value="F:ATP binding"/>
    <property type="evidence" value="ECO:0007669"/>
    <property type="project" value="UniProtKB-UniRule"/>
</dbReference>
<sequence>MNLVIDQGNSAIKAGVFDQSGLLATYSFNNADEQQVVLLTQRHPIDCLMVSSVHANGEKLFEQLSALIPQSIYFDTNTRLPFTNHYQTPGTLGKDRLAAVAGAIEQFPNRDLLVIDAGTAITYELVTATGDYLGGNIAPGLRMRFEALHRFTSRLPLCEPAIDAPLMGNTTQTAIVAGVQNSLVFEIEGYIHGLQKSYPNIQIIATGGDALFLAEKVKNPIFVVQNLVLNGLNVILNFHTRHP</sequence>
<comment type="cofactor">
    <cofactor evidence="2">
        <name>K(+)</name>
        <dbReference type="ChEBI" id="CHEBI:29103"/>
    </cofactor>
</comment>
<comment type="catalytic activity">
    <reaction evidence="1 16">
        <text>(R)-pantothenate + ATP = (R)-4'-phosphopantothenate + ADP + H(+)</text>
        <dbReference type="Rhea" id="RHEA:16373"/>
        <dbReference type="ChEBI" id="CHEBI:10986"/>
        <dbReference type="ChEBI" id="CHEBI:15378"/>
        <dbReference type="ChEBI" id="CHEBI:29032"/>
        <dbReference type="ChEBI" id="CHEBI:30616"/>
        <dbReference type="ChEBI" id="CHEBI:456216"/>
        <dbReference type="EC" id="2.7.1.33"/>
    </reaction>
</comment>
<reference evidence="17 18" key="1">
    <citation type="submission" date="2018-06" db="EMBL/GenBank/DDBJ databases">
        <title>Genomic Encyclopedia of Archaeal and Bacterial Type Strains, Phase II (KMG-II): from individual species to whole genera.</title>
        <authorList>
            <person name="Goeker M."/>
        </authorList>
    </citation>
    <scope>NUCLEOTIDE SEQUENCE [LARGE SCALE GENOMIC DNA]</scope>
    <source>
        <strain evidence="17 18">DSM 6779</strain>
    </source>
</reference>
<keyword evidence="8 16" id="KW-0808">Transferase</keyword>
<keyword evidence="9 16" id="KW-0547">Nucleotide-binding</keyword>
<feature type="binding site" evidence="16">
    <location>
        <position position="116"/>
    </location>
    <ligand>
        <name>K(+)</name>
        <dbReference type="ChEBI" id="CHEBI:29103"/>
    </ligand>
</feature>
<evidence type="ECO:0000256" key="11">
    <source>
        <dbReference type="ARBA" id="ARBA00022840"/>
    </source>
</evidence>
<evidence type="ECO:0000256" key="8">
    <source>
        <dbReference type="ARBA" id="ARBA00022679"/>
    </source>
</evidence>
<comment type="function">
    <text evidence="16">Catalyzes the phosphorylation of pantothenate (Pan), the first step in CoA biosynthesis.</text>
</comment>
<dbReference type="NCBIfam" id="TIGR00671">
    <property type="entry name" value="baf"/>
    <property type="match status" value="1"/>
</dbReference>
<dbReference type="GO" id="GO:0015937">
    <property type="term" value="P:coenzyme A biosynthetic process"/>
    <property type="evidence" value="ECO:0007669"/>
    <property type="project" value="UniProtKB-UniRule"/>
</dbReference>
<evidence type="ECO:0000256" key="6">
    <source>
        <dbReference type="ARBA" id="ARBA00012102"/>
    </source>
</evidence>
<keyword evidence="13 16" id="KW-0173">Coenzyme A biosynthesis</keyword>
<dbReference type="SUPFAM" id="SSF53067">
    <property type="entry name" value="Actin-like ATPase domain"/>
    <property type="match status" value="2"/>
</dbReference>
<evidence type="ECO:0000256" key="12">
    <source>
        <dbReference type="ARBA" id="ARBA00022958"/>
    </source>
</evidence>
<evidence type="ECO:0000256" key="7">
    <source>
        <dbReference type="ARBA" id="ARBA00022490"/>
    </source>
</evidence>
<dbReference type="InterPro" id="IPR004619">
    <property type="entry name" value="Type_III_PanK"/>
</dbReference>
<keyword evidence="12 16" id="KW-0630">Potassium</keyword>
<dbReference type="RefSeq" id="WP_245935024.1">
    <property type="nucleotide sequence ID" value="NZ_QKZK01000031.1"/>
</dbReference>
<dbReference type="GO" id="GO:0005737">
    <property type="term" value="C:cytoplasm"/>
    <property type="evidence" value="ECO:0007669"/>
    <property type="project" value="UniProtKB-SubCell"/>
</dbReference>
<keyword evidence="7 16" id="KW-0963">Cytoplasm</keyword>
<keyword evidence="18" id="KW-1185">Reference proteome</keyword>
<feature type="binding site" evidence="16">
    <location>
        <position position="86"/>
    </location>
    <ligand>
        <name>substrate</name>
    </ligand>
</feature>
<feature type="active site" description="Proton acceptor" evidence="16">
    <location>
        <position position="95"/>
    </location>
</feature>
<gene>
    <name evidence="16" type="primary">coaX</name>
    <name evidence="17" type="ORF">LX69_02882</name>
</gene>
<proteinExistence type="inferred from homology"/>
<evidence type="ECO:0000256" key="15">
    <source>
        <dbReference type="ARBA" id="ARBA00040883"/>
    </source>
</evidence>
<accession>A0A2W7MXY9</accession>
<evidence type="ECO:0000313" key="17">
    <source>
        <dbReference type="EMBL" id="PZX12413.1"/>
    </source>
</evidence>
<dbReference type="UniPathway" id="UPA00241">
    <property type="reaction ID" value="UER00352"/>
</dbReference>
<evidence type="ECO:0000256" key="14">
    <source>
        <dbReference type="ARBA" id="ARBA00038036"/>
    </source>
</evidence>
<evidence type="ECO:0000256" key="3">
    <source>
        <dbReference type="ARBA" id="ARBA00004496"/>
    </source>
</evidence>
<feature type="binding site" evidence="16">
    <location>
        <begin position="93"/>
        <end position="96"/>
    </location>
    <ligand>
        <name>substrate</name>
    </ligand>
</feature>
<keyword evidence="11 16" id="KW-0067">ATP-binding</keyword>
<evidence type="ECO:0000256" key="5">
    <source>
        <dbReference type="ARBA" id="ARBA00011738"/>
    </source>
</evidence>
<evidence type="ECO:0000256" key="2">
    <source>
        <dbReference type="ARBA" id="ARBA00001958"/>
    </source>
</evidence>
<dbReference type="PANTHER" id="PTHR34265">
    <property type="entry name" value="TYPE III PANTOTHENATE KINASE"/>
    <property type="match status" value="1"/>
</dbReference>
<comment type="caution">
    <text evidence="17">The sequence shown here is derived from an EMBL/GenBank/DDBJ whole genome shotgun (WGS) entry which is preliminary data.</text>
</comment>
<evidence type="ECO:0000256" key="16">
    <source>
        <dbReference type="HAMAP-Rule" id="MF_01274"/>
    </source>
</evidence>
<keyword evidence="16" id="KW-0479">Metal-binding</keyword>
<comment type="subunit">
    <text evidence="5 16">Homodimer.</text>
</comment>
<evidence type="ECO:0000256" key="13">
    <source>
        <dbReference type="ARBA" id="ARBA00022993"/>
    </source>
</evidence>
<dbReference type="Pfam" id="PF03309">
    <property type="entry name" value="Pan_kinase"/>
    <property type="match status" value="1"/>
</dbReference>
<dbReference type="InterPro" id="IPR043129">
    <property type="entry name" value="ATPase_NBD"/>
</dbReference>
<feature type="binding site" evidence="16">
    <location>
        <position position="171"/>
    </location>
    <ligand>
        <name>substrate</name>
    </ligand>
</feature>